<sequence>MSEGAFISLDFKSWYPYKLWVSFWSADESYPDGFRYKLLSSYNPETETVDLVLLLEEKNGEKTEMKHLEASIEKADGVARVFVNGLSESYELVFEDQDYSKAKTAEDFERLFLEYGGESFKPE</sequence>
<evidence type="ECO:0000313" key="1">
    <source>
        <dbReference type="EMBL" id="OGI48887.1"/>
    </source>
</evidence>
<comment type="caution">
    <text evidence="1">The sequence shown here is derived from an EMBL/GenBank/DDBJ whole genome shotgun (WGS) entry which is preliminary data.</text>
</comment>
<gene>
    <name evidence="1" type="ORF">A3B81_07105</name>
</gene>
<accession>A0A1F6TUU1</accession>
<evidence type="ECO:0000313" key="2">
    <source>
        <dbReference type="Proteomes" id="UP000179362"/>
    </source>
</evidence>
<proteinExistence type="predicted"/>
<protein>
    <submittedName>
        <fullName evidence="1">Uncharacterized protein</fullName>
    </submittedName>
</protein>
<dbReference type="EMBL" id="MFTA01000136">
    <property type="protein sequence ID" value="OGI48887.1"/>
    <property type="molecule type" value="Genomic_DNA"/>
</dbReference>
<organism evidence="1 2">
    <name type="scientific">Candidatus Muproteobacteria bacterium RIFCSPHIGHO2_02_FULL_65_16</name>
    <dbReference type="NCBI Taxonomy" id="1817766"/>
    <lineage>
        <taxon>Bacteria</taxon>
        <taxon>Pseudomonadati</taxon>
        <taxon>Pseudomonadota</taxon>
        <taxon>Candidatus Muproteobacteria</taxon>
    </lineage>
</organism>
<dbReference type="Proteomes" id="UP000179362">
    <property type="component" value="Unassembled WGS sequence"/>
</dbReference>
<name>A0A1F6TUU1_9PROT</name>
<dbReference type="AlphaFoldDB" id="A0A1F6TUU1"/>
<reference evidence="1 2" key="1">
    <citation type="journal article" date="2016" name="Nat. Commun.">
        <title>Thousands of microbial genomes shed light on interconnected biogeochemical processes in an aquifer system.</title>
        <authorList>
            <person name="Anantharaman K."/>
            <person name="Brown C.T."/>
            <person name="Hug L.A."/>
            <person name="Sharon I."/>
            <person name="Castelle C.J."/>
            <person name="Probst A.J."/>
            <person name="Thomas B.C."/>
            <person name="Singh A."/>
            <person name="Wilkins M.J."/>
            <person name="Karaoz U."/>
            <person name="Brodie E.L."/>
            <person name="Williams K.H."/>
            <person name="Hubbard S.S."/>
            <person name="Banfield J.F."/>
        </authorList>
    </citation>
    <scope>NUCLEOTIDE SEQUENCE [LARGE SCALE GENOMIC DNA]</scope>
</reference>